<dbReference type="EMBL" id="CT868341">
    <property type="protein sequence ID" value="CAK79888.1"/>
    <property type="molecule type" value="Genomic_DNA"/>
</dbReference>
<feature type="repeat" description="TPR" evidence="3">
    <location>
        <begin position="190"/>
        <end position="223"/>
    </location>
</feature>
<feature type="repeat" description="TPR" evidence="3">
    <location>
        <begin position="234"/>
        <end position="267"/>
    </location>
</feature>
<dbReference type="OMA" id="ESAMHAY"/>
<keyword evidence="1" id="KW-0677">Repeat</keyword>
<dbReference type="Gene3D" id="1.25.40.10">
    <property type="entry name" value="Tetratricopeptide repeat domain"/>
    <property type="match status" value="3"/>
</dbReference>
<feature type="repeat" description="TPR" evidence="3">
    <location>
        <begin position="324"/>
        <end position="357"/>
    </location>
</feature>
<dbReference type="eggNOG" id="KOG1840">
    <property type="taxonomic scope" value="Eukaryota"/>
</dbReference>
<evidence type="ECO:0000256" key="4">
    <source>
        <dbReference type="SAM" id="Coils"/>
    </source>
</evidence>
<dbReference type="SUPFAM" id="SSF48452">
    <property type="entry name" value="TPR-like"/>
    <property type="match status" value="3"/>
</dbReference>
<dbReference type="STRING" id="5888.A0DA21"/>
<dbReference type="AlphaFoldDB" id="A0DA21"/>
<protein>
    <submittedName>
        <fullName evidence="5">Uncharacterized protein</fullName>
    </submittedName>
</protein>
<dbReference type="GeneID" id="5033070"/>
<evidence type="ECO:0000313" key="6">
    <source>
        <dbReference type="Proteomes" id="UP000000600"/>
    </source>
</evidence>
<feature type="repeat" description="TPR" evidence="3">
    <location>
        <begin position="500"/>
        <end position="533"/>
    </location>
</feature>
<feature type="coiled-coil region" evidence="4">
    <location>
        <begin position="506"/>
        <end position="533"/>
    </location>
</feature>
<dbReference type="Pfam" id="PF13374">
    <property type="entry name" value="TPR_10"/>
    <property type="match status" value="1"/>
</dbReference>
<dbReference type="PROSITE" id="PS50005">
    <property type="entry name" value="TPR"/>
    <property type="match status" value="6"/>
</dbReference>
<dbReference type="RefSeq" id="XP_001447285.1">
    <property type="nucleotide sequence ID" value="XM_001447248.1"/>
</dbReference>
<accession>A0DA21</accession>
<dbReference type="InterPro" id="IPR019734">
    <property type="entry name" value="TPR_rpt"/>
</dbReference>
<gene>
    <name evidence="5" type="ORF">GSPATT00014820001</name>
</gene>
<dbReference type="PANTHER" id="PTHR45641">
    <property type="entry name" value="TETRATRICOPEPTIDE REPEAT PROTEIN (AFU_ORTHOLOGUE AFUA_6G03870)"/>
    <property type="match status" value="1"/>
</dbReference>
<dbReference type="KEGG" id="ptm:GSPATT00014820001"/>
<dbReference type="InParanoid" id="A0DA21"/>
<name>A0DA21_PARTE</name>
<evidence type="ECO:0000313" key="5">
    <source>
        <dbReference type="EMBL" id="CAK79888.1"/>
    </source>
</evidence>
<organism evidence="5 6">
    <name type="scientific">Paramecium tetraurelia</name>
    <dbReference type="NCBI Taxonomy" id="5888"/>
    <lineage>
        <taxon>Eukaryota</taxon>
        <taxon>Sar</taxon>
        <taxon>Alveolata</taxon>
        <taxon>Ciliophora</taxon>
        <taxon>Intramacronucleata</taxon>
        <taxon>Oligohymenophorea</taxon>
        <taxon>Peniculida</taxon>
        <taxon>Parameciidae</taxon>
        <taxon>Paramecium</taxon>
    </lineage>
</organism>
<evidence type="ECO:0000256" key="3">
    <source>
        <dbReference type="PROSITE-ProRule" id="PRU00339"/>
    </source>
</evidence>
<proteinExistence type="predicted"/>
<keyword evidence="6" id="KW-1185">Reference proteome</keyword>
<evidence type="ECO:0000256" key="2">
    <source>
        <dbReference type="ARBA" id="ARBA00022803"/>
    </source>
</evidence>
<sequence>MPSQIDVFQLTYSSTDDEIQLCVEWIKAQLKAKQTVTLLVKKCQRQELIPQVTVDIVTMIQQRIKQLSQDPQTRLSEVQELLKIYNQKGVKNQTILIQIYVKNCNQQQIELANAKQPEAQDKAIELLCKVEEKIRKQFTTQFSQFLKEKIKQLMGNGQQEANQQNYKEALALFQKAQELNNYYEEKDTTIQLNIQLGNAYHSLKQYDDALNVWEKSIKYIQSQSQQQQFQNELIYMYNTVGQIYYDKKQNNKATQYWDSAISILEQQNEQEKLEQQSKQLLGHLLNNVGMIYYQKGEVKRAIQNFQKTIEVYESIYGKGHISVGNRLNNLGEAYRSDKQYDKALEMFNKALRIKKAELQVQPSKSLASTINNIGMTLQNKQSFEEAIDYFKQALQMYNEPGVFSDPNAGDAALQKSNTMHSIAECYRELHNSELCIQYFRDAYKYKAQELKIFHKSTQHTAIQLASALFQQNRFEESLKIFEVVLDGQKQVYGQDSQIVAQTINNIGTVLSELKQYQKALEKVQEAIRIFEKKLDKSDPYLQKAYENMKNIKQKLLE</sequence>
<dbReference type="OrthoDB" id="293874at2759"/>
<feature type="repeat" description="TPR" evidence="3">
    <location>
        <begin position="367"/>
        <end position="400"/>
    </location>
</feature>
<dbReference type="InterPro" id="IPR011990">
    <property type="entry name" value="TPR-like_helical_dom_sf"/>
</dbReference>
<dbReference type="Pfam" id="PF13424">
    <property type="entry name" value="TPR_12"/>
    <property type="match status" value="3"/>
</dbReference>
<evidence type="ECO:0000256" key="1">
    <source>
        <dbReference type="ARBA" id="ARBA00022737"/>
    </source>
</evidence>
<feature type="repeat" description="TPR" evidence="3">
    <location>
        <begin position="282"/>
        <end position="315"/>
    </location>
</feature>
<dbReference type="HOGENOM" id="CLU_489578_0_0_1"/>
<keyword evidence="4" id="KW-0175">Coiled coil</keyword>
<dbReference type="SMART" id="SM00028">
    <property type="entry name" value="TPR"/>
    <property type="match status" value="8"/>
</dbReference>
<reference evidence="5 6" key="1">
    <citation type="journal article" date="2006" name="Nature">
        <title>Global trends of whole-genome duplications revealed by the ciliate Paramecium tetraurelia.</title>
        <authorList>
            <consortium name="Genoscope"/>
            <person name="Aury J.-M."/>
            <person name="Jaillon O."/>
            <person name="Duret L."/>
            <person name="Noel B."/>
            <person name="Jubin C."/>
            <person name="Porcel B.M."/>
            <person name="Segurens B."/>
            <person name="Daubin V."/>
            <person name="Anthouard V."/>
            <person name="Aiach N."/>
            <person name="Arnaiz O."/>
            <person name="Billaut A."/>
            <person name="Beisson J."/>
            <person name="Blanc I."/>
            <person name="Bouhouche K."/>
            <person name="Camara F."/>
            <person name="Duharcourt S."/>
            <person name="Guigo R."/>
            <person name="Gogendeau D."/>
            <person name="Katinka M."/>
            <person name="Keller A.-M."/>
            <person name="Kissmehl R."/>
            <person name="Klotz C."/>
            <person name="Koll F."/>
            <person name="Le Moue A."/>
            <person name="Lepere C."/>
            <person name="Malinsky S."/>
            <person name="Nowacki M."/>
            <person name="Nowak J.K."/>
            <person name="Plattner H."/>
            <person name="Poulain J."/>
            <person name="Ruiz F."/>
            <person name="Serrano V."/>
            <person name="Zagulski M."/>
            <person name="Dessen P."/>
            <person name="Betermier M."/>
            <person name="Weissenbach J."/>
            <person name="Scarpelli C."/>
            <person name="Schachter V."/>
            <person name="Sperling L."/>
            <person name="Meyer E."/>
            <person name="Cohen J."/>
            <person name="Wincker P."/>
        </authorList>
    </citation>
    <scope>NUCLEOTIDE SEQUENCE [LARGE SCALE GENOMIC DNA]</scope>
    <source>
        <strain evidence="5 6">Stock d4-2</strain>
    </source>
</reference>
<keyword evidence="2 3" id="KW-0802">TPR repeat</keyword>
<dbReference type="PANTHER" id="PTHR45641:SF19">
    <property type="entry name" value="NEPHROCYSTIN-3"/>
    <property type="match status" value="1"/>
</dbReference>
<dbReference type="Proteomes" id="UP000000600">
    <property type="component" value="Unassembled WGS sequence"/>
</dbReference>